<dbReference type="InterPro" id="IPR050638">
    <property type="entry name" value="AA-Vitamin_Transporters"/>
</dbReference>
<reference evidence="8 9" key="1">
    <citation type="journal article" date="2009" name="Appl. Environ. Microbiol.">
        <title>Community genomic and proteomic analyses of chemoautotrophic iron-oxidizing "Leptospirillum rubarum" (Group II) and "Leptospirillum ferrodiazotrophum" (Group III) bacteria in acid mine drainage biofilms.</title>
        <authorList>
            <person name="Goltsman D.S."/>
            <person name="Denef V.J."/>
            <person name="Singer S.W."/>
            <person name="VerBerkmoes N.C."/>
            <person name="Lefsrud M."/>
            <person name="Mueller R.S."/>
            <person name="Dick G.J."/>
            <person name="Sun C.L."/>
            <person name="Wheeler K.E."/>
            <person name="Zemla A."/>
            <person name="Baker B.J."/>
            <person name="Hauser L."/>
            <person name="Land M."/>
            <person name="Shah M.B."/>
            <person name="Thelen M.P."/>
            <person name="Hettich R.L."/>
            <person name="Banfield J.F."/>
        </authorList>
    </citation>
    <scope>NUCLEOTIDE SEQUENCE [LARGE SCALE GENOMIC DNA]</scope>
</reference>
<feature type="domain" description="EamA" evidence="7">
    <location>
        <begin position="156"/>
        <end position="287"/>
    </location>
</feature>
<accession>C6HW51</accession>
<evidence type="ECO:0000313" key="8">
    <source>
        <dbReference type="EMBL" id="EES53156.1"/>
    </source>
</evidence>
<keyword evidence="9" id="KW-1185">Reference proteome</keyword>
<evidence type="ECO:0000256" key="6">
    <source>
        <dbReference type="SAM" id="Phobius"/>
    </source>
</evidence>
<feature type="transmembrane region" description="Helical" evidence="6">
    <location>
        <begin position="215"/>
        <end position="234"/>
    </location>
</feature>
<dbReference type="AlphaFoldDB" id="C6HW51"/>
<keyword evidence="3 6" id="KW-0812">Transmembrane</keyword>
<dbReference type="EMBL" id="GG693868">
    <property type="protein sequence ID" value="EES53156.1"/>
    <property type="molecule type" value="Genomic_DNA"/>
</dbReference>
<feature type="transmembrane region" description="Helical" evidence="6">
    <location>
        <begin position="62"/>
        <end position="91"/>
    </location>
</feature>
<feature type="transmembrane region" description="Helical" evidence="6">
    <location>
        <begin position="103"/>
        <end position="122"/>
    </location>
</feature>
<comment type="similarity">
    <text evidence="2">Belongs to the EamA transporter family.</text>
</comment>
<evidence type="ECO:0000256" key="5">
    <source>
        <dbReference type="ARBA" id="ARBA00023136"/>
    </source>
</evidence>
<dbReference type="PANTHER" id="PTHR32322">
    <property type="entry name" value="INNER MEMBRANE TRANSPORTER"/>
    <property type="match status" value="1"/>
</dbReference>
<evidence type="ECO:0000259" key="7">
    <source>
        <dbReference type="Pfam" id="PF00892"/>
    </source>
</evidence>
<dbReference type="InterPro" id="IPR037185">
    <property type="entry name" value="EmrE-like"/>
</dbReference>
<dbReference type="Pfam" id="PF00892">
    <property type="entry name" value="EamA"/>
    <property type="match status" value="2"/>
</dbReference>
<gene>
    <name evidence="8" type="ORF">UBAL3_80290031</name>
</gene>
<dbReference type="PANTHER" id="PTHR32322:SF2">
    <property type="entry name" value="EAMA DOMAIN-CONTAINING PROTEIN"/>
    <property type="match status" value="1"/>
</dbReference>
<evidence type="ECO:0000256" key="4">
    <source>
        <dbReference type="ARBA" id="ARBA00022989"/>
    </source>
</evidence>
<keyword evidence="5 6" id="KW-0472">Membrane</keyword>
<sequence length="298" mass="30945">MFPSFWAILSTLLFSLSTPLSKILSARYPPLFLAGLFYGGSALGALVGLIRPLGLAPERPRAFVDFSLLAVGTRLALGGSILAGGVVAPALFVRGLSGARASAGSLLMNAEGILTVILAVLFFRERLTLRLLAGTVLGAGGCALLSVQGSLGTGLWALPFLGAAFLWALDSNLLRFLSGINPLVLTVWKGVASSTLLLSLSAHFEVWRVPSPTDIGLILAVGGIGYGASLVFFIRSIRRIGVSRTGAWFSFSPFFGAALSLVVLGEPVPGAFVVAAGVLLVAAILLSEKEREEVGLPP</sequence>
<evidence type="ECO:0000256" key="1">
    <source>
        <dbReference type="ARBA" id="ARBA00004141"/>
    </source>
</evidence>
<organism evidence="8 9">
    <name type="scientific">Leptospirillum ferrodiazotrophum</name>
    <dbReference type="NCBI Taxonomy" id="412449"/>
    <lineage>
        <taxon>Bacteria</taxon>
        <taxon>Pseudomonadati</taxon>
        <taxon>Nitrospirota</taxon>
        <taxon>Nitrospiria</taxon>
        <taxon>Nitrospirales</taxon>
        <taxon>Nitrospiraceae</taxon>
        <taxon>Leptospirillum</taxon>
    </lineage>
</organism>
<evidence type="ECO:0000313" key="9">
    <source>
        <dbReference type="Proteomes" id="UP000009374"/>
    </source>
</evidence>
<dbReference type="Proteomes" id="UP000009374">
    <property type="component" value="Unassembled WGS sequence"/>
</dbReference>
<name>C6HW51_9BACT</name>
<feature type="transmembrane region" description="Helical" evidence="6">
    <location>
        <begin position="270"/>
        <end position="287"/>
    </location>
</feature>
<dbReference type="GO" id="GO:0016020">
    <property type="term" value="C:membrane"/>
    <property type="evidence" value="ECO:0007669"/>
    <property type="project" value="UniProtKB-SubCell"/>
</dbReference>
<keyword evidence="4 6" id="KW-1133">Transmembrane helix</keyword>
<evidence type="ECO:0000256" key="2">
    <source>
        <dbReference type="ARBA" id="ARBA00007362"/>
    </source>
</evidence>
<feature type="domain" description="EamA" evidence="7">
    <location>
        <begin position="4"/>
        <end position="146"/>
    </location>
</feature>
<evidence type="ECO:0000256" key="3">
    <source>
        <dbReference type="ARBA" id="ARBA00022692"/>
    </source>
</evidence>
<feature type="transmembrane region" description="Helical" evidence="6">
    <location>
        <begin position="31"/>
        <end position="50"/>
    </location>
</feature>
<protein>
    <recommendedName>
        <fullName evidence="7">EamA domain-containing protein</fullName>
    </recommendedName>
</protein>
<comment type="subcellular location">
    <subcellularLocation>
        <location evidence="1">Membrane</location>
        <topology evidence="1">Multi-pass membrane protein</topology>
    </subcellularLocation>
</comment>
<feature type="transmembrane region" description="Helical" evidence="6">
    <location>
        <begin position="182"/>
        <end position="203"/>
    </location>
</feature>
<feature type="transmembrane region" description="Helical" evidence="6">
    <location>
        <begin position="246"/>
        <end position="264"/>
    </location>
</feature>
<dbReference type="Gene3D" id="1.10.3730.20">
    <property type="match status" value="1"/>
</dbReference>
<dbReference type="SUPFAM" id="SSF103481">
    <property type="entry name" value="Multidrug resistance efflux transporter EmrE"/>
    <property type="match status" value="2"/>
</dbReference>
<proteinExistence type="inferred from homology"/>
<dbReference type="InterPro" id="IPR000620">
    <property type="entry name" value="EamA_dom"/>
</dbReference>
<feature type="transmembrane region" description="Helical" evidence="6">
    <location>
        <begin position="153"/>
        <end position="170"/>
    </location>
</feature>